<sequence length="67" mass="8020">MNAIIYTTGFFLIKLLFYAFGWEDKESLNVFGFAVYFLFIFLGLFILDGREYTWKDVLKFKNLNKTK</sequence>
<keyword evidence="1" id="KW-0812">Transmembrane</keyword>
<gene>
    <name evidence="2" type="ORF">CHA01nite_09210</name>
</gene>
<reference evidence="2 3" key="1">
    <citation type="submission" date="2019-07" db="EMBL/GenBank/DDBJ databases">
        <title>Whole genome shotgun sequence of Chryseobacterium hagamense NBRC 105253.</title>
        <authorList>
            <person name="Hosoyama A."/>
            <person name="Uohara A."/>
            <person name="Ohji S."/>
            <person name="Ichikawa N."/>
        </authorList>
    </citation>
    <scope>NUCLEOTIDE SEQUENCE [LARGE SCALE GENOMIC DNA]</scope>
    <source>
        <strain evidence="2 3">NBRC 105253</strain>
    </source>
</reference>
<protein>
    <submittedName>
        <fullName evidence="2">Uncharacterized protein</fullName>
    </submittedName>
</protein>
<evidence type="ECO:0000313" key="3">
    <source>
        <dbReference type="Proteomes" id="UP000321863"/>
    </source>
</evidence>
<accession>A0A511YJ03</accession>
<comment type="caution">
    <text evidence="2">The sequence shown here is derived from an EMBL/GenBank/DDBJ whole genome shotgun (WGS) entry which is preliminary data.</text>
</comment>
<feature type="transmembrane region" description="Helical" evidence="1">
    <location>
        <begin position="28"/>
        <end position="47"/>
    </location>
</feature>
<keyword evidence="1" id="KW-0472">Membrane</keyword>
<keyword evidence="1" id="KW-1133">Transmembrane helix</keyword>
<dbReference type="AlphaFoldDB" id="A0A511YJ03"/>
<evidence type="ECO:0000313" key="2">
    <source>
        <dbReference type="EMBL" id="GEN75181.1"/>
    </source>
</evidence>
<name>A0A511YJ03_9FLAO</name>
<keyword evidence="3" id="KW-1185">Reference proteome</keyword>
<dbReference type="EMBL" id="BJYJ01000002">
    <property type="protein sequence ID" value="GEN75181.1"/>
    <property type="molecule type" value="Genomic_DNA"/>
</dbReference>
<evidence type="ECO:0000256" key="1">
    <source>
        <dbReference type="SAM" id="Phobius"/>
    </source>
</evidence>
<proteinExistence type="predicted"/>
<feature type="transmembrane region" description="Helical" evidence="1">
    <location>
        <begin position="5"/>
        <end position="22"/>
    </location>
</feature>
<dbReference type="Proteomes" id="UP000321863">
    <property type="component" value="Unassembled WGS sequence"/>
</dbReference>
<organism evidence="2 3">
    <name type="scientific">Chryseobacterium hagamense</name>
    <dbReference type="NCBI Taxonomy" id="395935"/>
    <lineage>
        <taxon>Bacteria</taxon>
        <taxon>Pseudomonadati</taxon>
        <taxon>Bacteroidota</taxon>
        <taxon>Flavobacteriia</taxon>
        <taxon>Flavobacteriales</taxon>
        <taxon>Weeksellaceae</taxon>
        <taxon>Chryseobacterium group</taxon>
        <taxon>Chryseobacterium</taxon>
    </lineage>
</organism>